<reference evidence="1" key="1">
    <citation type="journal article" date="2014" name="Genome Announc.">
        <title>De novo whole-genome sequence and genome annotation of Lichtheimia ramosa.</title>
        <authorList>
            <person name="Linde J."/>
            <person name="Schwartze V."/>
            <person name="Binder U."/>
            <person name="Lass-Florl C."/>
            <person name="Voigt K."/>
            <person name="Horn F."/>
        </authorList>
    </citation>
    <scope>NUCLEOTIDE SEQUENCE</scope>
    <source>
        <strain evidence="1">JMRC FSU:6197</strain>
    </source>
</reference>
<proteinExistence type="predicted"/>
<evidence type="ECO:0000313" key="1">
    <source>
        <dbReference type="EMBL" id="CDS10616.1"/>
    </source>
</evidence>
<name>A0A077WSP1_9FUNG</name>
<gene>
    <name evidence="1" type="ORF">LRAMOSA11102</name>
</gene>
<dbReference type="EMBL" id="LK023337">
    <property type="protein sequence ID" value="CDS10616.1"/>
    <property type="molecule type" value="Genomic_DNA"/>
</dbReference>
<protein>
    <submittedName>
        <fullName evidence="1">Uncharacterized protein</fullName>
    </submittedName>
</protein>
<dbReference type="OrthoDB" id="2355621at2759"/>
<organism evidence="1">
    <name type="scientific">Lichtheimia ramosa</name>
    <dbReference type="NCBI Taxonomy" id="688394"/>
    <lineage>
        <taxon>Eukaryota</taxon>
        <taxon>Fungi</taxon>
        <taxon>Fungi incertae sedis</taxon>
        <taxon>Mucoromycota</taxon>
        <taxon>Mucoromycotina</taxon>
        <taxon>Mucoromycetes</taxon>
        <taxon>Mucorales</taxon>
        <taxon>Lichtheimiaceae</taxon>
        <taxon>Lichtheimia</taxon>
    </lineage>
</organism>
<dbReference type="AlphaFoldDB" id="A0A077WSP1"/>
<sequence>MMSMLRKFFSRNGDNTIHADNDDARTLYHCDCCTQQMPQQQPRQVIVVASPEAVARHLQDPMRMGRVPDVLGSFVDPMGGRATHSVGQDPTCTGA</sequence>
<accession>A0A077WSP1</accession>